<dbReference type="PRINTS" id="PR00344">
    <property type="entry name" value="BCTRLSENSOR"/>
</dbReference>
<reference evidence="7" key="1">
    <citation type="submission" date="2023-09" db="EMBL/GenBank/DDBJ databases">
        <authorList>
            <consortium name="CW5 consortium"/>
            <person name="Lu C.-W."/>
        </authorList>
    </citation>
    <scope>NUCLEOTIDE SEQUENCE</scope>
    <source>
        <strain evidence="7">KPS</strain>
    </source>
</reference>
<evidence type="ECO:0000256" key="5">
    <source>
        <dbReference type="SAM" id="Phobius"/>
    </source>
</evidence>
<keyword evidence="8" id="KW-1185">Reference proteome</keyword>
<keyword evidence="7" id="KW-0067">ATP-binding</keyword>
<evidence type="ECO:0000313" key="8">
    <source>
        <dbReference type="Proteomes" id="UP001180616"/>
    </source>
</evidence>
<name>A0ABY9R1A7_9BACT</name>
<protein>
    <recommendedName>
        <fullName evidence="2">histidine kinase</fullName>
        <ecNumber evidence="2">2.7.13.3</ecNumber>
    </recommendedName>
</protein>
<keyword evidence="7" id="KW-0547">Nucleotide-binding</keyword>
<feature type="transmembrane region" description="Helical" evidence="5">
    <location>
        <begin position="45"/>
        <end position="66"/>
    </location>
</feature>
<dbReference type="InterPro" id="IPR013656">
    <property type="entry name" value="PAS_4"/>
</dbReference>
<dbReference type="InterPro" id="IPR003594">
    <property type="entry name" value="HATPase_dom"/>
</dbReference>
<evidence type="ECO:0000256" key="4">
    <source>
        <dbReference type="SAM" id="MobiDB-lite"/>
    </source>
</evidence>
<dbReference type="InterPro" id="IPR036890">
    <property type="entry name" value="HATPase_C_sf"/>
</dbReference>
<dbReference type="RefSeq" id="WP_309541140.1">
    <property type="nucleotide sequence ID" value="NZ_CP133659.1"/>
</dbReference>
<evidence type="ECO:0000256" key="2">
    <source>
        <dbReference type="ARBA" id="ARBA00012438"/>
    </source>
</evidence>
<feature type="transmembrane region" description="Helical" evidence="5">
    <location>
        <begin position="302"/>
        <end position="326"/>
    </location>
</feature>
<keyword evidence="3" id="KW-0597">Phosphoprotein</keyword>
<keyword evidence="5" id="KW-1133">Transmembrane helix</keyword>
<feature type="region of interest" description="Disordered" evidence="4">
    <location>
        <begin position="1"/>
        <end position="33"/>
    </location>
</feature>
<evidence type="ECO:0000313" key="7">
    <source>
        <dbReference type="EMBL" id="WMW65101.1"/>
    </source>
</evidence>
<dbReference type="InterPro" id="IPR004358">
    <property type="entry name" value="Sig_transdc_His_kin-like_C"/>
</dbReference>
<dbReference type="Gene3D" id="3.30.450.20">
    <property type="entry name" value="PAS domain"/>
    <property type="match status" value="2"/>
</dbReference>
<dbReference type="EMBL" id="CP133659">
    <property type="protein sequence ID" value="WMW65101.1"/>
    <property type="molecule type" value="Genomic_DNA"/>
</dbReference>
<dbReference type="SMART" id="SM00387">
    <property type="entry name" value="HATPase_c"/>
    <property type="match status" value="1"/>
</dbReference>
<dbReference type="Pfam" id="PF00512">
    <property type="entry name" value="HisKA"/>
    <property type="match status" value="1"/>
</dbReference>
<feature type="compositionally biased region" description="Basic and acidic residues" evidence="4">
    <location>
        <begin position="682"/>
        <end position="703"/>
    </location>
</feature>
<dbReference type="CDD" id="cd00082">
    <property type="entry name" value="HisKA"/>
    <property type="match status" value="1"/>
</dbReference>
<dbReference type="Gene3D" id="3.30.565.10">
    <property type="entry name" value="Histidine kinase-like ATPase, C-terminal domain"/>
    <property type="match status" value="1"/>
</dbReference>
<dbReference type="InterPro" id="IPR036097">
    <property type="entry name" value="HisK_dim/P_sf"/>
</dbReference>
<evidence type="ECO:0000256" key="1">
    <source>
        <dbReference type="ARBA" id="ARBA00000085"/>
    </source>
</evidence>
<dbReference type="InterPro" id="IPR035965">
    <property type="entry name" value="PAS-like_dom_sf"/>
</dbReference>
<dbReference type="PANTHER" id="PTHR43065">
    <property type="entry name" value="SENSOR HISTIDINE KINASE"/>
    <property type="match status" value="1"/>
</dbReference>
<comment type="catalytic activity">
    <reaction evidence="1">
        <text>ATP + protein L-histidine = ADP + protein N-phospho-L-histidine.</text>
        <dbReference type="EC" id="2.7.13.3"/>
    </reaction>
</comment>
<keyword evidence="5" id="KW-0472">Membrane</keyword>
<dbReference type="PROSITE" id="PS50109">
    <property type="entry name" value="HIS_KIN"/>
    <property type="match status" value="1"/>
</dbReference>
<evidence type="ECO:0000256" key="3">
    <source>
        <dbReference type="ARBA" id="ARBA00022553"/>
    </source>
</evidence>
<dbReference type="InterPro" id="IPR003661">
    <property type="entry name" value="HisK_dim/P_dom"/>
</dbReference>
<dbReference type="PANTHER" id="PTHR43065:SF42">
    <property type="entry name" value="TWO-COMPONENT SENSOR PPRA"/>
    <property type="match status" value="1"/>
</dbReference>
<dbReference type="Pfam" id="PF02518">
    <property type="entry name" value="HATPase_c"/>
    <property type="match status" value="1"/>
</dbReference>
<accession>A0ABY9R1A7</accession>
<keyword evidence="5" id="KW-0812">Transmembrane</keyword>
<feature type="domain" description="Histidine kinase" evidence="6">
    <location>
        <begin position="526"/>
        <end position="811"/>
    </location>
</feature>
<evidence type="ECO:0000259" key="6">
    <source>
        <dbReference type="PROSITE" id="PS50109"/>
    </source>
</evidence>
<dbReference type="Pfam" id="PF08448">
    <property type="entry name" value="PAS_4"/>
    <property type="match status" value="1"/>
</dbReference>
<dbReference type="GO" id="GO:0005524">
    <property type="term" value="F:ATP binding"/>
    <property type="evidence" value="ECO:0007669"/>
    <property type="project" value="UniProtKB-KW"/>
</dbReference>
<dbReference type="SMART" id="SM00388">
    <property type="entry name" value="HisKA"/>
    <property type="match status" value="1"/>
</dbReference>
<dbReference type="EC" id="2.7.13.3" evidence="2"/>
<proteinExistence type="predicted"/>
<dbReference type="SUPFAM" id="SSF55785">
    <property type="entry name" value="PYP-like sensor domain (PAS domain)"/>
    <property type="match status" value="1"/>
</dbReference>
<feature type="region of interest" description="Disordered" evidence="4">
    <location>
        <begin position="680"/>
        <end position="727"/>
    </location>
</feature>
<sequence length="827" mass="90083">MKAHPTTSDGQPGAAAPDRPEHGPAPNGAPSRAPRSLRRLLHTRLLVWLALLGLCTPAFAGTFTYLGRKADFERQSALLTATPARYLEEHVDNAALSLARLASALPASPSPARVAEELGRRRSLRQHFARIMLLDDAHRVVFSLPDGPTMVDFPVLRDQQDRGMTGRGYRLGSPAPLPDTGEVVVYISEPIEGGWQLVGALRLNTLQEHVLELLPGDDNAVLLADAYGNLIAHPDLTRVQRQENIGHLPFFRPADGGARNAEPTVQRVRYDDETWFACTALVAGPDWTIVTLKRQGAVLSEVAGEMIIFLLLLTVLLTVFAVSLLAELEWTIARPLAGFCQSIRLVSGGSYDLPPSGGEQLAELADMDREFRDMAATVRQREGALRRTRAYVQQMMDAMPSAIIALDGHCRVVRMNPAALRRTGHAVTPAGTALAELLPDHADIAARLTAAMARRTPVDRERVVTLTGSNYRYEDVSLYPMGSGMTGAPEGEGGVLRIDDVTDRVRMEEVLVQSEKMLSVGGLAAGMAHEINNPLGAILQGAQNIQRRLADGLPANEQVAERLGCSLPVIRAYLTERRVLEFLDSIREAGCRAAHIITNMLEFSRNSGARRTTVDLHALLDRTLDIAASDYDLKKRYDFRNIAIVRDYAADLPPVICSEQEITQVLLNLLRNAAQAIAARQEAARPENVRSESMRPDGARPEEAGTDGAAIDTPPAPPAGTGRDEPRIVLRTRHEGTWMRIDVQDNGTGMPEDVRRRVFEPFFTTKEVGVGTGLGLSVSYFIVTRNHAGTFDVASEPGRGTTFTLRLPLPGSDQAPEVPRGHPGCPV</sequence>
<dbReference type="SUPFAM" id="SSF47384">
    <property type="entry name" value="Homodimeric domain of signal transducing histidine kinase"/>
    <property type="match status" value="1"/>
</dbReference>
<dbReference type="CDD" id="cd18774">
    <property type="entry name" value="PDC2_HK_sensor"/>
    <property type="match status" value="1"/>
</dbReference>
<organism evidence="7 8">
    <name type="scientific">Nitratidesulfovibrio liaohensis</name>
    <dbReference type="NCBI Taxonomy" id="2604158"/>
    <lineage>
        <taxon>Bacteria</taxon>
        <taxon>Pseudomonadati</taxon>
        <taxon>Thermodesulfobacteriota</taxon>
        <taxon>Desulfovibrionia</taxon>
        <taxon>Desulfovibrionales</taxon>
        <taxon>Desulfovibrionaceae</taxon>
        <taxon>Nitratidesulfovibrio</taxon>
    </lineage>
</organism>
<gene>
    <name evidence="7" type="ORF">KPS_003201</name>
</gene>
<feature type="compositionally biased region" description="Polar residues" evidence="4">
    <location>
        <begin position="1"/>
        <end position="10"/>
    </location>
</feature>
<dbReference type="InterPro" id="IPR005467">
    <property type="entry name" value="His_kinase_dom"/>
</dbReference>
<dbReference type="SUPFAM" id="SSF55874">
    <property type="entry name" value="ATPase domain of HSP90 chaperone/DNA topoisomerase II/histidine kinase"/>
    <property type="match status" value="1"/>
</dbReference>
<dbReference type="Proteomes" id="UP001180616">
    <property type="component" value="Chromosome"/>
</dbReference>
<dbReference type="Gene3D" id="1.10.287.130">
    <property type="match status" value="1"/>
</dbReference>